<dbReference type="InterPro" id="IPR008979">
    <property type="entry name" value="Galactose-bd-like_sf"/>
</dbReference>
<dbReference type="AlphaFoldDB" id="A0A9P8UG31"/>
<gene>
    <name evidence="1" type="ORF">BKA67DRAFT_571099</name>
</gene>
<accession>A0A9P8UG31</accession>
<evidence type="ECO:0000313" key="2">
    <source>
        <dbReference type="Proteomes" id="UP000758603"/>
    </source>
</evidence>
<protein>
    <submittedName>
        <fullName evidence="1">Uncharacterized protein</fullName>
    </submittedName>
</protein>
<organism evidence="1 2">
    <name type="scientific">Truncatella angustata</name>
    <dbReference type="NCBI Taxonomy" id="152316"/>
    <lineage>
        <taxon>Eukaryota</taxon>
        <taxon>Fungi</taxon>
        <taxon>Dikarya</taxon>
        <taxon>Ascomycota</taxon>
        <taxon>Pezizomycotina</taxon>
        <taxon>Sordariomycetes</taxon>
        <taxon>Xylariomycetidae</taxon>
        <taxon>Amphisphaeriales</taxon>
        <taxon>Sporocadaceae</taxon>
        <taxon>Truncatella</taxon>
    </lineage>
</organism>
<comment type="caution">
    <text evidence="1">The sequence shown here is derived from an EMBL/GenBank/DDBJ whole genome shotgun (WGS) entry which is preliminary data.</text>
</comment>
<dbReference type="SUPFAM" id="SSF49785">
    <property type="entry name" value="Galactose-binding domain-like"/>
    <property type="match status" value="1"/>
</dbReference>
<sequence>MPNFGTGDQFNRSTYETELAFIYNDGADTSTVQVKFSNVVGMTPYILDAWTGIVSPVLHYSLNGTSIIMPITLAPNQTTIIAFGTSANSSLPPSPTAIVTSISDSVIDLSYSFSNTSQVLLAYLSGEKPASITLSTGETRYFNTTEPPEASNLTTWDISIQDWHAADDIYSMETVIDTYTYNSSSLATWVDIDPVVLTNISGIGQYATQFTTPVFVGSTGYLGARLHLGPVSDSVRVWVNGARLLPVEAIGGVSDVVINIPTAYMVASGGVQANELRIEVATTLYNRIRADMDTVMTLGRPVTYTNAAYFEANSAKSYGLVGPVWIEWLEVVEVL</sequence>
<dbReference type="GeneID" id="70132088"/>
<evidence type="ECO:0000313" key="1">
    <source>
        <dbReference type="EMBL" id="KAH6651501.1"/>
    </source>
</evidence>
<keyword evidence="2" id="KW-1185">Reference proteome</keyword>
<reference evidence="1" key="1">
    <citation type="journal article" date="2021" name="Nat. Commun.">
        <title>Genetic determinants of endophytism in the Arabidopsis root mycobiome.</title>
        <authorList>
            <person name="Mesny F."/>
            <person name="Miyauchi S."/>
            <person name="Thiergart T."/>
            <person name="Pickel B."/>
            <person name="Atanasova L."/>
            <person name="Karlsson M."/>
            <person name="Huettel B."/>
            <person name="Barry K.W."/>
            <person name="Haridas S."/>
            <person name="Chen C."/>
            <person name="Bauer D."/>
            <person name="Andreopoulos W."/>
            <person name="Pangilinan J."/>
            <person name="LaButti K."/>
            <person name="Riley R."/>
            <person name="Lipzen A."/>
            <person name="Clum A."/>
            <person name="Drula E."/>
            <person name="Henrissat B."/>
            <person name="Kohler A."/>
            <person name="Grigoriev I.V."/>
            <person name="Martin F.M."/>
            <person name="Hacquard S."/>
        </authorList>
    </citation>
    <scope>NUCLEOTIDE SEQUENCE</scope>
    <source>
        <strain evidence="1">MPI-SDFR-AT-0073</strain>
    </source>
</reference>
<dbReference type="EMBL" id="JAGPXC010000006">
    <property type="protein sequence ID" value="KAH6651501.1"/>
    <property type="molecule type" value="Genomic_DNA"/>
</dbReference>
<dbReference type="Proteomes" id="UP000758603">
    <property type="component" value="Unassembled WGS sequence"/>
</dbReference>
<dbReference type="OrthoDB" id="2588159at2759"/>
<proteinExistence type="predicted"/>
<dbReference type="RefSeq" id="XP_045955779.1">
    <property type="nucleotide sequence ID" value="XM_046103196.1"/>
</dbReference>
<name>A0A9P8UG31_9PEZI</name>